<keyword evidence="9" id="KW-0472">Membrane</keyword>
<feature type="transmembrane region" description="Helical" evidence="9">
    <location>
        <begin position="315"/>
        <end position="335"/>
    </location>
</feature>
<dbReference type="InterPro" id="IPR003661">
    <property type="entry name" value="HisK_dim/P_dom"/>
</dbReference>
<feature type="domain" description="Histidine kinase" evidence="10">
    <location>
        <begin position="375"/>
        <end position="596"/>
    </location>
</feature>
<dbReference type="Gene3D" id="3.40.50.2300">
    <property type="match status" value="1"/>
</dbReference>
<keyword evidence="3 7" id="KW-0597">Phosphoprotein</keyword>
<dbReference type="PROSITE" id="PS50005">
    <property type="entry name" value="TPR"/>
    <property type="match status" value="2"/>
</dbReference>
<dbReference type="SUPFAM" id="SSF48452">
    <property type="entry name" value="TPR-like"/>
    <property type="match status" value="1"/>
</dbReference>
<evidence type="ECO:0000256" key="4">
    <source>
        <dbReference type="ARBA" id="ARBA00022737"/>
    </source>
</evidence>
<dbReference type="SMART" id="SM00448">
    <property type="entry name" value="REC"/>
    <property type="match status" value="1"/>
</dbReference>
<dbReference type="RefSeq" id="WP_084656941.1">
    <property type="nucleotide sequence ID" value="NZ_FQZH01000003.1"/>
</dbReference>
<dbReference type="Pfam" id="PF00072">
    <property type="entry name" value="Response_reg"/>
    <property type="match status" value="1"/>
</dbReference>
<keyword evidence="9" id="KW-0812">Transmembrane</keyword>
<evidence type="ECO:0000313" key="13">
    <source>
        <dbReference type="Proteomes" id="UP000184232"/>
    </source>
</evidence>
<dbReference type="PANTHER" id="PTHR45339:SF1">
    <property type="entry name" value="HYBRID SIGNAL TRANSDUCTION HISTIDINE KINASE J"/>
    <property type="match status" value="1"/>
</dbReference>
<dbReference type="SMART" id="SM00387">
    <property type="entry name" value="HATPase_c"/>
    <property type="match status" value="1"/>
</dbReference>
<dbReference type="AlphaFoldDB" id="A0A1M6IP49"/>
<dbReference type="FunFam" id="3.30.565.10:FF:000010">
    <property type="entry name" value="Sensor histidine kinase RcsC"/>
    <property type="match status" value="1"/>
</dbReference>
<dbReference type="EMBL" id="FQZH01000003">
    <property type="protein sequence ID" value="SHJ36227.1"/>
    <property type="molecule type" value="Genomic_DNA"/>
</dbReference>
<keyword evidence="5 8" id="KW-0802">TPR repeat</keyword>
<evidence type="ECO:0000256" key="5">
    <source>
        <dbReference type="ARBA" id="ARBA00022803"/>
    </source>
</evidence>
<dbReference type="Gene3D" id="3.30.565.10">
    <property type="entry name" value="Histidine kinase-like ATPase, C-terminal domain"/>
    <property type="match status" value="1"/>
</dbReference>
<sequence length="736" mass="84206">MKKKISFQILLFFLVTFSGYSQSLYKEVAEINDSVDYYLEIAIFNKEDKKSFNKAIVYTEKAIDFAINNKLEHKLADCYLVLGGIYYDLEKPETAIEHFIRSINIYTKEDANSNLALAYYNLGKCYLEKDKPELSEIYFKKATSIYQSLEFDDAIELINLQKGILQKNKGNINIAEEIFKKVIANISDSNALIETKIEAYYQLGEIYFTKLNYDAAIDAFETAHKINLNNNKNIVLQKKVLKKLSEVLAETSDFKRSNIYLNRYITISDSIGEYYSKYLSDNTFEKIEFDKQLKTIELLDKEKKNQQKTLRFSKLISILSIALISILSLLSLSLYKNNKIRISTNKLLKEKNLELTLEKERAEKASKARAEFLATVSHELRTPLNAINGITYLLLQEKPRANQLNYLKSLEFSGSYLLNFINDILEINRLESDKVMVENINFSLTELLDNIKTSFKEFILSNNINFHQSIDSNINYNVVGDPTKLSQVLINLINNAIKFSKNGDVWLTINEVENDGENVKLFFEIKDNGIGIPKDKQKDIFDSFSQGSVEINRTYGGTGLGLSIVKKILEILGSDIHLESESNHGTKFTFTLDFKKGASIKTENLQQSTDETIFIDKNILLVEDNKINQMITKKMLEKKGMECTVLENGEDAIENLKENQYDLVLMDVHLPGINGTEATAIIRKFDSKTPIIALTAISLNENREMLLSFGMNDVITKPFIPEEFYNTISNHLTVSQ</sequence>
<feature type="repeat" description="TPR" evidence="8">
    <location>
        <begin position="76"/>
        <end position="109"/>
    </location>
</feature>
<dbReference type="SUPFAM" id="SSF47384">
    <property type="entry name" value="Homodimeric domain of signal transducing histidine kinase"/>
    <property type="match status" value="1"/>
</dbReference>
<dbReference type="PANTHER" id="PTHR45339">
    <property type="entry name" value="HYBRID SIGNAL TRANSDUCTION HISTIDINE KINASE J"/>
    <property type="match status" value="1"/>
</dbReference>
<dbReference type="SUPFAM" id="SSF55874">
    <property type="entry name" value="ATPase domain of HSP90 chaperone/DNA topoisomerase II/histidine kinase"/>
    <property type="match status" value="1"/>
</dbReference>
<reference evidence="12 13" key="1">
    <citation type="submission" date="2016-11" db="EMBL/GenBank/DDBJ databases">
        <authorList>
            <person name="Jaros S."/>
            <person name="Januszkiewicz K."/>
            <person name="Wedrychowicz H."/>
        </authorList>
    </citation>
    <scope>NUCLEOTIDE SEQUENCE [LARGE SCALE GENOMIC DNA]</scope>
    <source>
        <strain evidence="12 13">DSM 22807</strain>
    </source>
</reference>
<dbReference type="CDD" id="cd16922">
    <property type="entry name" value="HATPase_EvgS-ArcB-TorS-like"/>
    <property type="match status" value="1"/>
</dbReference>
<dbReference type="InterPro" id="IPR004358">
    <property type="entry name" value="Sig_transdc_His_kin-like_C"/>
</dbReference>
<evidence type="ECO:0000256" key="1">
    <source>
        <dbReference type="ARBA" id="ARBA00000085"/>
    </source>
</evidence>
<dbReference type="Pfam" id="PF13424">
    <property type="entry name" value="TPR_12"/>
    <property type="match status" value="1"/>
</dbReference>
<dbReference type="CDD" id="cd17546">
    <property type="entry name" value="REC_hyHK_CKI1_RcsC-like"/>
    <property type="match status" value="1"/>
</dbReference>
<name>A0A1M6IP49_9FLAO</name>
<dbReference type="InterPro" id="IPR036890">
    <property type="entry name" value="HATPase_C_sf"/>
</dbReference>
<dbReference type="PROSITE" id="PS50110">
    <property type="entry name" value="RESPONSE_REGULATORY"/>
    <property type="match status" value="1"/>
</dbReference>
<dbReference type="InterPro" id="IPR036097">
    <property type="entry name" value="HisK_dim/P_sf"/>
</dbReference>
<dbReference type="GO" id="GO:0000155">
    <property type="term" value="F:phosphorelay sensor kinase activity"/>
    <property type="evidence" value="ECO:0007669"/>
    <property type="project" value="InterPro"/>
</dbReference>
<evidence type="ECO:0000256" key="2">
    <source>
        <dbReference type="ARBA" id="ARBA00012438"/>
    </source>
</evidence>
<evidence type="ECO:0000259" key="11">
    <source>
        <dbReference type="PROSITE" id="PS50110"/>
    </source>
</evidence>
<proteinExistence type="predicted"/>
<dbReference type="STRING" id="683124.SAMN05444337_1829"/>
<dbReference type="PRINTS" id="PR00344">
    <property type="entry name" value="BCTRLSENSOR"/>
</dbReference>
<evidence type="ECO:0000256" key="7">
    <source>
        <dbReference type="PROSITE-ProRule" id="PRU00169"/>
    </source>
</evidence>
<evidence type="ECO:0000259" key="10">
    <source>
        <dbReference type="PROSITE" id="PS50109"/>
    </source>
</evidence>
<gene>
    <name evidence="12" type="ORF">SAMN05444337_1829</name>
</gene>
<protein>
    <recommendedName>
        <fullName evidence="2">histidine kinase</fullName>
        <ecNumber evidence="2">2.7.13.3</ecNumber>
    </recommendedName>
</protein>
<dbReference type="OrthoDB" id="4457677at2"/>
<dbReference type="Pfam" id="PF07719">
    <property type="entry name" value="TPR_2"/>
    <property type="match status" value="1"/>
</dbReference>
<comment type="catalytic activity">
    <reaction evidence="1">
        <text>ATP + protein L-histidine = ADP + protein N-phospho-L-histidine.</text>
        <dbReference type="EC" id="2.7.13.3"/>
    </reaction>
</comment>
<evidence type="ECO:0000256" key="9">
    <source>
        <dbReference type="SAM" id="Phobius"/>
    </source>
</evidence>
<keyword evidence="9" id="KW-1133">Transmembrane helix</keyword>
<evidence type="ECO:0000313" key="12">
    <source>
        <dbReference type="EMBL" id="SHJ36227.1"/>
    </source>
</evidence>
<dbReference type="InterPro" id="IPR013105">
    <property type="entry name" value="TPR_2"/>
</dbReference>
<dbReference type="SMART" id="SM00388">
    <property type="entry name" value="HisKA"/>
    <property type="match status" value="1"/>
</dbReference>
<keyword evidence="6" id="KW-0902">Two-component regulatory system</keyword>
<evidence type="ECO:0000256" key="8">
    <source>
        <dbReference type="PROSITE-ProRule" id="PRU00339"/>
    </source>
</evidence>
<feature type="domain" description="Response regulatory" evidence="11">
    <location>
        <begin position="618"/>
        <end position="732"/>
    </location>
</feature>
<evidence type="ECO:0000256" key="6">
    <source>
        <dbReference type="ARBA" id="ARBA00023012"/>
    </source>
</evidence>
<dbReference type="SUPFAM" id="SSF52172">
    <property type="entry name" value="CheY-like"/>
    <property type="match status" value="1"/>
</dbReference>
<dbReference type="InterPro" id="IPR011990">
    <property type="entry name" value="TPR-like_helical_dom_sf"/>
</dbReference>
<dbReference type="Pfam" id="PF00512">
    <property type="entry name" value="HisKA"/>
    <property type="match status" value="1"/>
</dbReference>
<feature type="repeat" description="TPR" evidence="8">
    <location>
        <begin position="197"/>
        <end position="230"/>
    </location>
</feature>
<keyword evidence="13" id="KW-1185">Reference proteome</keyword>
<evidence type="ECO:0000256" key="3">
    <source>
        <dbReference type="ARBA" id="ARBA00022553"/>
    </source>
</evidence>
<dbReference type="InterPro" id="IPR003594">
    <property type="entry name" value="HATPase_dom"/>
</dbReference>
<keyword evidence="4" id="KW-0677">Repeat</keyword>
<dbReference type="EC" id="2.7.13.3" evidence="2"/>
<organism evidence="12 13">
    <name type="scientific">Flavobacterium haoranii</name>
    <dbReference type="NCBI Taxonomy" id="683124"/>
    <lineage>
        <taxon>Bacteria</taxon>
        <taxon>Pseudomonadati</taxon>
        <taxon>Bacteroidota</taxon>
        <taxon>Flavobacteriia</taxon>
        <taxon>Flavobacteriales</taxon>
        <taxon>Flavobacteriaceae</taxon>
        <taxon>Flavobacterium</taxon>
    </lineage>
</organism>
<accession>A0A1M6IP49</accession>
<dbReference type="InterPro" id="IPR005467">
    <property type="entry name" value="His_kinase_dom"/>
</dbReference>
<dbReference type="InterPro" id="IPR001789">
    <property type="entry name" value="Sig_transdc_resp-reg_receiver"/>
</dbReference>
<dbReference type="InterPro" id="IPR019734">
    <property type="entry name" value="TPR_rpt"/>
</dbReference>
<dbReference type="InterPro" id="IPR011006">
    <property type="entry name" value="CheY-like_superfamily"/>
</dbReference>
<dbReference type="Pfam" id="PF02518">
    <property type="entry name" value="HATPase_c"/>
    <property type="match status" value="1"/>
</dbReference>
<dbReference type="CDD" id="cd00082">
    <property type="entry name" value="HisKA"/>
    <property type="match status" value="1"/>
</dbReference>
<dbReference type="PROSITE" id="PS50109">
    <property type="entry name" value="HIS_KIN"/>
    <property type="match status" value="1"/>
</dbReference>
<dbReference type="Gene3D" id="1.25.40.10">
    <property type="entry name" value="Tetratricopeptide repeat domain"/>
    <property type="match status" value="2"/>
</dbReference>
<dbReference type="SMART" id="SM00028">
    <property type="entry name" value="TPR"/>
    <property type="match status" value="5"/>
</dbReference>
<feature type="modified residue" description="4-aspartylphosphate" evidence="7">
    <location>
        <position position="667"/>
    </location>
</feature>
<dbReference type="Gene3D" id="1.10.287.130">
    <property type="match status" value="1"/>
</dbReference>
<dbReference type="Proteomes" id="UP000184232">
    <property type="component" value="Unassembled WGS sequence"/>
</dbReference>